<proteinExistence type="predicted"/>
<evidence type="ECO:0000313" key="9">
    <source>
        <dbReference type="EMBL" id="KKO97312.1"/>
    </source>
</evidence>
<dbReference type="Gene3D" id="2.30.26.10">
    <property type="entry name" value="Dihydroorotate Dehydrogenase A, chain A, domain 2"/>
    <property type="match status" value="1"/>
</dbReference>
<keyword evidence="5" id="KW-0665">Pyrimidine biosynthesis</keyword>
<evidence type="ECO:0000313" key="10">
    <source>
        <dbReference type="Proteomes" id="UP000034112"/>
    </source>
</evidence>
<dbReference type="OrthoDB" id="14784at2759"/>
<name>A0A0F9X957_TRIHA</name>
<dbReference type="EMBL" id="JOKZ01000590">
    <property type="protein sequence ID" value="KKO97312.1"/>
    <property type="molecule type" value="Genomic_DNA"/>
</dbReference>
<evidence type="ECO:0000256" key="2">
    <source>
        <dbReference type="ARBA" id="ARBA00004725"/>
    </source>
</evidence>
<feature type="region of interest" description="Disordered" evidence="7">
    <location>
        <begin position="69"/>
        <end position="90"/>
    </location>
</feature>
<dbReference type="Pfam" id="PF01180">
    <property type="entry name" value="DHO_dh"/>
    <property type="match status" value="1"/>
</dbReference>
<accession>A0A0F9X957</accession>
<evidence type="ECO:0000256" key="7">
    <source>
        <dbReference type="SAM" id="MobiDB-lite"/>
    </source>
</evidence>
<comment type="cofactor">
    <cofactor evidence="1">
        <name>FMN</name>
        <dbReference type="ChEBI" id="CHEBI:58210"/>
    </cofactor>
</comment>
<evidence type="ECO:0000256" key="5">
    <source>
        <dbReference type="ARBA" id="ARBA00022975"/>
    </source>
</evidence>
<dbReference type="PANTHER" id="PTHR48109">
    <property type="entry name" value="DIHYDROOROTATE DEHYDROGENASE (QUINONE), MITOCHONDRIAL-RELATED"/>
    <property type="match status" value="1"/>
</dbReference>
<organism evidence="9 10">
    <name type="scientific">Trichoderma harzianum</name>
    <name type="common">Hypocrea lixii</name>
    <dbReference type="NCBI Taxonomy" id="5544"/>
    <lineage>
        <taxon>Eukaryota</taxon>
        <taxon>Fungi</taxon>
        <taxon>Dikarya</taxon>
        <taxon>Ascomycota</taxon>
        <taxon>Pezizomycotina</taxon>
        <taxon>Sordariomycetes</taxon>
        <taxon>Hypocreomycetidae</taxon>
        <taxon>Hypocreales</taxon>
        <taxon>Hypocreaceae</taxon>
        <taxon>Trichoderma</taxon>
    </lineage>
</organism>
<feature type="domain" description="Dihydroorotate dehydrogenase catalytic" evidence="8">
    <location>
        <begin position="98"/>
        <end position="348"/>
    </location>
</feature>
<sequence length="350" mass="36236">MPPKLSFHPPLLNTASPWATSHAHLAALLRCPSVGAVTTRTSLVAGFPHIPDTHRYALFDPATGAASASVGTATFSGPPEDSNDNEAGRLDLGTDKIPLASLNTLGYSPLPLSEYISIISSLADELPSSSTPPKAIIISVTGSPSEILTCHTLISSHATSVPFPLAMEINLSCPNIPNLPPPAYSPSSLSSYLDILPSESTIPIGIKIPPYTHAGQFNDLVSCLIGSESNHPPASKLSFLTATNTLGSCLLLDPASSSDATLLPGGGIGGMAGPPLHPLSLGNVATLRRKFDADPRLAHLDIIGVGGVYDGQGYKRMRRVGAMAVGIATALGRQGVGVFTSIETDINSVW</sequence>
<comment type="caution">
    <text evidence="9">The sequence shown here is derived from an EMBL/GenBank/DDBJ whole genome shotgun (WGS) entry which is preliminary data.</text>
</comment>
<gene>
    <name evidence="9" type="ORF">THAR02_10584</name>
</gene>
<dbReference type="AlphaFoldDB" id="A0A0F9X957"/>
<dbReference type="PANTHER" id="PTHR48109:SF1">
    <property type="entry name" value="DIHYDROOROTATE DEHYDROGENASE (FUMARATE)"/>
    <property type="match status" value="1"/>
</dbReference>
<dbReference type="Gene3D" id="3.20.20.70">
    <property type="entry name" value="Aldolase class I"/>
    <property type="match status" value="1"/>
</dbReference>
<dbReference type="GO" id="GO:0005737">
    <property type="term" value="C:cytoplasm"/>
    <property type="evidence" value="ECO:0007669"/>
    <property type="project" value="InterPro"/>
</dbReference>
<dbReference type="InterPro" id="IPR023359">
    <property type="entry name" value="Dihydro_DH_chainA_dom2"/>
</dbReference>
<dbReference type="SUPFAM" id="SSF51395">
    <property type="entry name" value="FMN-linked oxidoreductases"/>
    <property type="match status" value="1"/>
</dbReference>
<keyword evidence="6" id="KW-0560">Oxidoreductase</keyword>
<dbReference type="InterPro" id="IPR005720">
    <property type="entry name" value="Dihydroorotate_DH_cat"/>
</dbReference>
<dbReference type="GO" id="GO:0006207">
    <property type="term" value="P:'de novo' pyrimidine nucleobase biosynthetic process"/>
    <property type="evidence" value="ECO:0007669"/>
    <property type="project" value="TreeGrafter"/>
</dbReference>
<evidence type="ECO:0000259" key="8">
    <source>
        <dbReference type="Pfam" id="PF01180"/>
    </source>
</evidence>
<keyword evidence="4" id="KW-0288">FMN</keyword>
<dbReference type="GO" id="GO:0004152">
    <property type="term" value="F:dihydroorotate dehydrogenase activity"/>
    <property type="evidence" value="ECO:0007669"/>
    <property type="project" value="TreeGrafter"/>
</dbReference>
<dbReference type="InterPro" id="IPR013785">
    <property type="entry name" value="Aldolase_TIM"/>
</dbReference>
<dbReference type="InterPro" id="IPR050074">
    <property type="entry name" value="DHO_dehydrogenase"/>
</dbReference>
<comment type="pathway">
    <text evidence="2">Pyrimidine metabolism; UMP biosynthesis via de novo pathway.</text>
</comment>
<dbReference type="Proteomes" id="UP000034112">
    <property type="component" value="Unassembled WGS sequence"/>
</dbReference>
<dbReference type="OMA" id="GDGYRRM"/>
<protein>
    <submittedName>
        <fullName evidence="9">Dihydroorotate dehydrogenase (Fumarate)</fullName>
    </submittedName>
</protein>
<evidence type="ECO:0000256" key="4">
    <source>
        <dbReference type="ARBA" id="ARBA00022643"/>
    </source>
</evidence>
<keyword evidence="3" id="KW-0285">Flavoprotein</keyword>
<evidence type="ECO:0000256" key="6">
    <source>
        <dbReference type="ARBA" id="ARBA00023002"/>
    </source>
</evidence>
<reference evidence="10" key="1">
    <citation type="journal article" date="2015" name="Genome Announc.">
        <title>Draft whole-genome sequence of the biocontrol agent Trichoderma harzianum T6776.</title>
        <authorList>
            <person name="Baroncelli R."/>
            <person name="Piaggeschi G."/>
            <person name="Fiorini L."/>
            <person name="Bertolini E."/>
            <person name="Zapparata A."/>
            <person name="Pe M.E."/>
            <person name="Sarrocco S."/>
            <person name="Vannacci G."/>
        </authorList>
    </citation>
    <scope>NUCLEOTIDE SEQUENCE [LARGE SCALE GENOMIC DNA]</scope>
    <source>
        <strain evidence="10">T6776</strain>
    </source>
</reference>
<evidence type="ECO:0000256" key="3">
    <source>
        <dbReference type="ARBA" id="ARBA00022630"/>
    </source>
</evidence>
<dbReference type="GO" id="GO:0006221">
    <property type="term" value="P:pyrimidine nucleotide biosynthetic process"/>
    <property type="evidence" value="ECO:0007669"/>
    <property type="project" value="UniProtKB-KW"/>
</dbReference>
<evidence type="ECO:0000256" key="1">
    <source>
        <dbReference type="ARBA" id="ARBA00001917"/>
    </source>
</evidence>